<evidence type="ECO:0000256" key="2">
    <source>
        <dbReference type="ARBA" id="ARBA00022691"/>
    </source>
</evidence>
<dbReference type="SMART" id="SM00729">
    <property type="entry name" value="Elp3"/>
    <property type="match status" value="1"/>
</dbReference>
<evidence type="ECO:0000256" key="1">
    <source>
        <dbReference type="ARBA" id="ARBA00001966"/>
    </source>
</evidence>
<evidence type="ECO:0000256" key="4">
    <source>
        <dbReference type="ARBA" id="ARBA00023004"/>
    </source>
</evidence>
<evidence type="ECO:0000313" key="8">
    <source>
        <dbReference type="Proteomes" id="UP000215086"/>
    </source>
</evidence>
<protein>
    <submittedName>
        <fullName evidence="7">Mg-protoporphyrin IX monomethyl ester oxidative cyclase (Anaerobic)</fullName>
        <ecNumber evidence="7">1.14.13.81</ecNumber>
    </submittedName>
</protein>
<dbReference type="RefSeq" id="WP_095414568.1">
    <property type="nucleotide sequence ID" value="NZ_CP018477.1"/>
</dbReference>
<dbReference type="PANTHER" id="PTHR43409:SF7">
    <property type="entry name" value="BLL1977 PROTEIN"/>
    <property type="match status" value="1"/>
</dbReference>
<dbReference type="SUPFAM" id="SSF102114">
    <property type="entry name" value="Radical SAM enzymes"/>
    <property type="match status" value="1"/>
</dbReference>
<dbReference type="KEGG" id="ttf:THTE_1567"/>
<evidence type="ECO:0000313" key="7">
    <source>
        <dbReference type="EMBL" id="ASV74169.1"/>
    </source>
</evidence>
<dbReference type="SFLD" id="SFLDS00029">
    <property type="entry name" value="Radical_SAM"/>
    <property type="match status" value="1"/>
</dbReference>
<dbReference type="OrthoDB" id="8132865at2"/>
<dbReference type="EMBL" id="CP018477">
    <property type="protein sequence ID" value="ASV74169.1"/>
    <property type="molecule type" value="Genomic_DNA"/>
</dbReference>
<dbReference type="InterPro" id="IPR051198">
    <property type="entry name" value="BchE-like"/>
</dbReference>
<evidence type="ECO:0000256" key="5">
    <source>
        <dbReference type="ARBA" id="ARBA00023014"/>
    </source>
</evidence>
<dbReference type="InterPro" id="IPR006638">
    <property type="entry name" value="Elp3/MiaA/NifB-like_rSAM"/>
</dbReference>
<dbReference type="Proteomes" id="UP000215086">
    <property type="component" value="Chromosome"/>
</dbReference>
<dbReference type="PANTHER" id="PTHR43409">
    <property type="entry name" value="ANAEROBIC MAGNESIUM-PROTOPORPHYRIN IX MONOMETHYL ESTER CYCLASE-RELATED"/>
    <property type="match status" value="1"/>
</dbReference>
<gene>
    <name evidence="7" type="ORF">THTE_1567</name>
</gene>
<dbReference type="Pfam" id="PF04055">
    <property type="entry name" value="Radical_SAM"/>
    <property type="match status" value="1"/>
</dbReference>
<dbReference type="GO" id="GO:0051536">
    <property type="term" value="F:iron-sulfur cluster binding"/>
    <property type="evidence" value="ECO:0007669"/>
    <property type="project" value="UniProtKB-KW"/>
</dbReference>
<dbReference type="CDD" id="cd01335">
    <property type="entry name" value="Radical_SAM"/>
    <property type="match status" value="1"/>
</dbReference>
<accession>A0A286RDX9</accession>
<organism evidence="7 8">
    <name type="scientific">Thermogutta terrifontis</name>
    <dbReference type="NCBI Taxonomy" id="1331910"/>
    <lineage>
        <taxon>Bacteria</taxon>
        <taxon>Pseudomonadati</taxon>
        <taxon>Planctomycetota</taxon>
        <taxon>Planctomycetia</taxon>
        <taxon>Pirellulales</taxon>
        <taxon>Thermoguttaceae</taxon>
        <taxon>Thermogutta</taxon>
    </lineage>
</organism>
<dbReference type="InterPro" id="IPR007197">
    <property type="entry name" value="rSAM"/>
</dbReference>
<dbReference type="AlphaFoldDB" id="A0A286RDX9"/>
<keyword evidence="4" id="KW-0408">Iron</keyword>
<name>A0A286RDX9_9BACT</name>
<dbReference type="InterPro" id="IPR058240">
    <property type="entry name" value="rSAM_sf"/>
</dbReference>
<feature type="domain" description="Radical SAM core" evidence="6">
    <location>
        <begin position="264"/>
        <end position="495"/>
    </location>
</feature>
<keyword evidence="5" id="KW-0411">Iron-sulfur</keyword>
<evidence type="ECO:0000256" key="3">
    <source>
        <dbReference type="ARBA" id="ARBA00022723"/>
    </source>
</evidence>
<proteinExistence type="predicted"/>
<keyword evidence="2" id="KW-0949">S-adenosyl-L-methionine</keyword>
<sequence length="598" mass="67697">MELPKRAKNDRFTLPGKYRELERSVRERAVKEDIPTLIVYAFDRRTSIGPFVMVQDIMIPGAPRALASAMYAAGFRKIRVVMQQWNPNIRPSQARIDGEVPQLLLVSSMQIHSARAYDLIRDAWTLGDQRPLIIAGGAKAIYEPWDFFGLSNDGTVGADVVCTGEEYVLLELLDRILENKLPGEHIRSAFERVREEGLLNDIHGLVFRPDPPRGHPEYLIDTGVQRLVQNLDELPLPFDALGLFEPPHKKTTLSPEPLPAEKLGKYAKVLAVVTTHGCKFHCPYCPIPAYNQDTFRFRSPERLVEEFTGIYKRSGIRFFFGTDDNFFNNRQTVEEIFSVMAKAEIDRKPLGDSIIFATEATEFDVHKNLDLIPLARKAGLRSIWFGIEDLTADLVKKGQSPEKTITVFRELIKHGIAPMPMMMHHDNQPLWTWRSLRGLINQVGFLRKVGAITCQITLLTPSVGSKGYEKPYQDGIVLKRVAGQPVEDYHYDGNRAIATAHSSPLQRQLNMLAGYIAFYNPLNLLRALPRFDPLWAERVFTQIHGMIGVVKSVWNARHWLYQLAVGPLEYHDAPPGPKYPLITPTRATQPLPVPVLQG</sequence>
<keyword evidence="8" id="KW-1185">Reference proteome</keyword>
<dbReference type="SFLD" id="SFLDG01082">
    <property type="entry name" value="B12-binding_domain_containing"/>
    <property type="match status" value="1"/>
</dbReference>
<keyword evidence="3" id="KW-0479">Metal-binding</keyword>
<dbReference type="PROSITE" id="PS51918">
    <property type="entry name" value="RADICAL_SAM"/>
    <property type="match status" value="1"/>
</dbReference>
<comment type="cofactor">
    <cofactor evidence="1">
        <name>[4Fe-4S] cluster</name>
        <dbReference type="ChEBI" id="CHEBI:49883"/>
    </cofactor>
</comment>
<keyword evidence="7" id="KW-0560">Oxidoreductase</keyword>
<reference evidence="7 8" key="1">
    <citation type="journal article" name="Front. Microbiol.">
        <title>Sugar Metabolism of the First Thermophilic Planctomycete Thermogutta terrifontis: Comparative Genomic and Transcriptomic Approaches.</title>
        <authorList>
            <person name="Elcheninov A.G."/>
            <person name="Menzel P."/>
            <person name="Gudbergsdottir S.R."/>
            <person name="Slesarev A.I."/>
            <person name="Kadnikov V.V."/>
            <person name="Krogh A."/>
            <person name="Bonch-Osmolovskaya E.A."/>
            <person name="Peng X."/>
            <person name="Kublanov I.V."/>
        </authorList>
    </citation>
    <scope>NUCLEOTIDE SEQUENCE [LARGE SCALE GENOMIC DNA]</scope>
    <source>
        <strain evidence="7 8">R1</strain>
    </source>
</reference>
<dbReference type="GO" id="GO:0048529">
    <property type="term" value="F:magnesium-protoporphyrin IX monomethyl ester (oxidative) cyclase activity"/>
    <property type="evidence" value="ECO:0007669"/>
    <property type="project" value="UniProtKB-EC"/>
</dbReference>
<dbReference type="Gene3D" id="3.40.50.280">
    <property type="entry name" value="Cobalamin-binding domain"/>
    <property type="match status" value="1"/>
</dbReference>
<dbReference type="EC" id="1.14.13.81" evidence="7"/>
<dbReference type="GO" id="GO:0046872">
    <property type="term" value="F:metal ion binding"/>
    <property type="evidence" value="ECO:0007669"/>
    <property type="project" value="UniProtKB-KW"/>
</dbReference>
<evidence type="ECO:0000259" key="6">
    <source>
        <dbReference type="PROSITE" id="PS51918"/>
    </source>
</evidence>